<keyword evidence="3" id="KW-1185">Reference proteome</keyword>
<dbReference type="Pfam" id="PF13620">
    <property type="entry name" value="CarboxypepD_reg"/>
    <property type="match status" value="1"/>
</dbReference>
<evidence type="ECO:0000313" key="3">
    <source>
        <dbReference type="Proteomes" id="UP000199161"/>
    </source>
</evidence>
<keyword evidence="2" id="KW-0645">Protease</keyword>
<proteinExistence type="predicted"/>
<keyword evidence="1" id="KW-1133">Transmembrane helix</keyword>
<feature type="transmembrane region" description="Helical" evidence="1">
    <location>
        <begin position="112"/>
        <end position="135"/>
    </location>
</feature>
<dbReference type="Gene3D" id="2.60.40.1120">
    <property type="entry name" value="Carboxypeptidase-like, regulatory domain"/>
    <property type="match status" value="1"/>
</dbReference>
<dbReference type="SUPFAM" id="SSF49464">
    <property type="entry name" value="Carboxypeptidase regulatory domain-like"/>
    <property type="match status" value="1"/>
</dbReference>
<dbReference type="InterPro" id="IPR008969">
    <property type="entry name" value="CarboxyPept-like_regulatory"/>
</dbReference>
<evidence type="ECO:0000313" key="2">
    <source>
        <dbReference type="EMBL" id="SFB87857.1"/>
    </source>
</evidence>
<keyword evidence="2" id="KW-0121">Carboxypeptidase</keyword>
<evidence type="ECO:0000256" key="1">
    <source>
        <dbReference type="SAM" id="Phobius"/>
    </source>
</evidence>
<protein>
    <submittedName>
        <fullName evidence="2">Carboxypeptidase regulatory-like domain-containing protein</fullName>
    </submittedName>
</protein>
<dbReference type="GO" id="GO:0004180">
    <property type="term" value="F:carboxypeptidase activity"/>
    <property type="evidence" value="ECO:0007669"/>
    <property type="project" value="UniProtKB-KW"/>
</dbReference>
<dbReference type="EMBL" id="FOKW01000002">
    <property type="protein sequence ID" value="SFB87857.1"/>
    <property type="molecule type" value="Genomic_DNA"/>
</dbReference>
<gene>
    <name evidence="2" type="ORF">SAMN05444422_102532</name>
</gene>
<dbReference type="RefSeq" id="WP_245757988.1">
    <property type="nucleotide sequence ID" value="NZ_FOKW01000002.1"/>
</dbReference>
<reference evidence="3" key="1">
    <citation type="submission" date="2016-10" db="EMBL/GenBank/DDBJ databases">
        <authorList>
            <person name="Varghese N."/>
            <person name="Submissions S."/>
        </authorList>
    </citation>
    <scope>NUCLEOTIDE SEQUENCE [LARGE SCALE GENOMIC DNA]</scope>
    <source>
        <strain evidence="3">DSM 13078</strain>
    </source>
</reference>
<accession>A0A1I1ELF1</accession>
<name>A0A1I1ELF1_NATHA</name>
<organism evidence="2 3">
    <name type="scientific">Natronobacterium haloterrestre</name>
    <name type="common">Halobiforma haloterrestris</name>
    <dbReference type="NCBI Taxonomy" id="148448"/>
    <lineage>
        <taxon>Archaea</taxon>
        <taxon>Methanobacteriati</taxon>
        <taxon>Methanobacteriota</taxon>
        <taxon>Stenosarchaea group</taxon>
        <taxon>Halobacteria</taxon>
        <taxon>Halobacteriales</taxon>
        <taxon>Natrialbaceae</taxon>
        <taxon>Natronobacterium</taxon>
    </lineage>
</organism>
<dbReference type="AlphaFoldDB" id="A0A1I1ELF1"/>
<keyword evidence="2" id="KW-0378">Hydrolase</keyword>
<keyword evidence="1" id="KW-0472">Membrane</keyword>
<sequence>MSVPESGPGKETTVEESVTLQGDATLEVTVEREEGGPIPDATVVLERDDGATFELDERTDEDGTVATPIPGTRDAYTVEAAAEGFVTTAVETEPLESGASASVTVTLSESLLAVPGFGGVTAAVALAVATVALLARGHLGRK</sequence>
<keyword evidence="1" id="KW-0812">Transmembrane</keyword>
<dbReference type="Proteomes" id="UP000199161">
    <property type="component" value="Unassembled WGS sequence"/>
</dbReference>